<dbReference type="InterPro" id="IPR035969">
    <property type="entry name" value="Rab-GAP_TBC_sf"/>
</dbReference>
<dbReference type="InterPro" id="IPR050302">
    <property type="entry name" value="Rab_GAP_TBC_domain"/>
</dbReference>
<dbReference type="GO" id="GO:0005096">
    <property type="term" value="F:GTPase activator activity"/>
    <property type="evidence" value="ECO:0000318"/>
    <property type="project" value="GO_Central"/>
</dbReference>
<evidence type="ECO:0000259" key="3">
    <source>
        <dbReference type="PROSITE" id="PS50086"/>
    </source>
</evidence>
<evidence type="ECO:0000256" key="2">
    <source>
        <dbReference type="SAM" id="MobiDB-lite"/>
    </source>
</evidence>
<feature type="region of interest" description="Disordered" evidence="2">
    <location>
        <begin position="69"/>
        <end position="119"/>
    </location>
</feature>
<feature type="compositionally biased region" description="Polar residues" evidence="2">
    <location>
        <begin position="736"/>
        <end position="760"/>
    </location>
</feature>
<accession>A0A9R1WKM4</accession>
<evidence type="ECO:0000256" key="1">
    <source>
        <dbReference type="SAM" id="Coils"/>
    </source>
</evidence>
<dbReference type="InterPro" id="IPR000195">
    <property type="entry name" value="Rab-GAP-TBC_dom"/>
</dbReference>
<dbReference type="PROSITE" id="PS50086">
    <property type="entry name" value="TBC_RABGAP"/>
    <property type="match status" value="1"/>
</dbReference>
<dbReference type="Pfam" id="PF00566">
    <property type="entry name" value="RabGAP-TBC"/>
    <property type="match status" value="1"/>
</dbReference>
<evidence type="ECO:0000313" key="4">
    <source>
        <dbReference type="EMBL" id="KAJ0225748.1"/>
    </source>
</evidence>
<feature type="region of interest" description="Disordered" evidence="2">
    <location>
        <begin position="513"/>
        <end position="535"/>
    </location>
</feature>
<dbReference type="Gene3D" id="1.10.10.750">
    <property type="entry name" value="Ypt/Rab-GAP domain of gyp1p, domain 1"/>
    <property type="match status" value="1"/>
</dbReference>
<dbReference type="EMBL" id="NBSK02000001">
    <property type="protein sequence ID" value="KAJ0225748.1"/>
    <property type="molecule type" value="Genomic_DNA"/>
</dbReference>
<evidence type="ECO:0000313" key="5">
    <source>
        <dbReference type="Proteomes" id="UP000235145"/>
    </source>
</evidence>
<comment type="caution">
    <text evidence="4">The sequence shown here is derived from an EMBL/GenBank/DDBJ whole genome shotgun (WGS) entry which is preliminary data.</text>
</comment>
<dbReference type="PANTHER" id="PTHR47219">
    <property type="entry name" value="RAB GTPASE-ACTIVATING PROTEIN 1-LIKE"/>
    <property type="match status" value="1"/>
</dbReference>
<keyword evidence="1" id="KW-0175">Coiled coil</keyword>
<dbReference type="PANTHER" id="PTHR47219:SF20">
    <property type="entry name" value="TBC1 DOMAIN FAMILY MEMBER 2B"/>
    <property type="match status" value="1"/>
</dbReference>
<protein>
    <recommendedName>
        <fullName evidence="3">Rab-GAP TBC domain-containing protein</fullName>
    </recommendedName>
</protein>
<dbReference type="SMART" id="SM00164">
    <property type="entry name" value="TBC"/>
    <property type="match status" value="1"/>
</dbReference>
<dbReference type="Proteomes" id="UP000235145">
    <property type="component" value="Unassembled WGS sequence"/>
</dbReference>
<reference evidence="4 5" key="1">
    <citation type="journal article" date="2017" name="Nat. Commun.">
        <title>Genome assembly with in vitro proximity ligation data and whole-genome triplication in lettuce.</title>
        <authorList>
            <person name="Reyes-Chin-Wo S."/>
            <person name="Wang Z."/>
            <person name="Yang X."/>
            <person name="Kozik A."/>
            <person name="Arikit S."/>
            <person name="Song C."/>
            <person name="Xia L."/>
            <person name="Froenicke L."/>
            <person name="Lavelle D.O."/>
            <person name="Truco M.J."/>
            <person name="Xia R."/>
            <person name="Zhu S."/>
            <person name="Xu C."/>
            <person name="Xu H."/>
            <person name="Xu X."/>
            <person name="Cox K."/>
            <person name="Korf I."/>
            <person name="Meyers B.C."/>
            <person name="Michelmore R.W."/>
        </authorList>
    </citation>
    <scope>NUCLEOTIDE SEQUENCE [LARGE SCALE GENOMIC DNA]</scope>
    <source>
        <strain evidence="5">cv. Salinas</strain>
        <tissue evidence="4">Seedlings</tissue>
    </source>
</reference>
<gene>
    <name evidence="4" type="ORF">LSAT_V11C100022260</name>
</gene>
<dbReference type="Gene3D" id="1.10.8.270">
    <property type="entry name" value="putative rabgap domain of human tbc1 domain family member 14 like domains"/>
    <property type="match status" value="1"/>
</dbReference>
<feature type="region of interest" description="Disordered" evidence="2">
    <location>
        <begin position="155"/>
        <end position="181"/>
    </location>
</feature>
<dbReference type="FunFam" id="1.10.472.80:FF:000013">
    <property type="entry name" value="TBC1 domain family member 8B"/>
    <property type="match status" value="1"/>
</dbReference>
<proteinExistence type="predicted"/>
<dbReference type="SUPFAM" id="SSF47923">
    <property type="entry name" value="Ypt/Rab-GAP domain of gyp1p"/>
    <property type="match status" value="2"/>
</dbReference>
<dbReference type="Gene3D" id="1.10.472.80">
    <property type="entry name" value="Ypt/Rab-GAP domain of gyp1p, domain 3"/>
    <property type="match status" value="1"/>
</dbReference>
<feature type="domain" description="Rab-GAP TBC" evidence="3">
    <location>
        <begin position="194"/>
        <end position="403"/>
    </location>
</feature>
<feature type="coiled-coil region" evidence="1">
    <location>
        <begin position="570"/>
        <end position="676"/>
    </location>
</feature>
<feature type="compositionally biased region" description="Polar residues" evidence="2">
    <location>
        <begin position="515"/>
        <end position="529"/>
    </location>
</feature>
<sequence length="760" mass="86723">MLLSLLSKRTLNADSRDAYGFTVRPQYLDTFKEFDSIYKKEEEERATKWRSFLEQQEELVRLNSSIKKPDDAEVTEENTNHVLESTQKEGDVLSDKKPTEDNNNNNNNNQTENVPEKVVSEAAKPAKKHALQNWTDVRTSLNTMEDMMCHRVNNPQKHVQEEGVGPSTEESTTDDEKPNPVFPWKELESLVRGGVPRELRGEVWQAFVGVKARRVERYYQNLLEIGEAGNKQLHDQIKSNPERLGEKGDKAAVPEKCKKQIEKDLPRTFPGHPALNEEGRDSLRRLLLAYARHNPDVGYCQAMNFFAAMLLLMMPEENAFWTLVGMIDDYFDGYFTTDMIESQVDQLVFEDLMRERYPKLVNHFNMLGVEMGWICGPWFLSIFVNMIPWESVLRVWDVILFEGNRAMLLRTALALMELYGPDLCTTRDAGDAITSMQSLVSSTFDSSNLVVTACISFSYVTEDTLQQLREKHRPDVIAAVEERKRGDAIRKDPKGLATKLYSFKHEPKPLVRQPSMKQGLTNDNTNLNTAPKPDDSLNIAAMTTEVDSLPDFQDQVVWLKAQLCSMLDDKRSATIRAEELEIALMEMAKEDNRRELTAKIEHMEREVNELHQLLADKKEQEKKMLEVLMRVEQEQKVAEDARKSAEQDAAAQRYLVNVLERKYEEAVYTLAQMEKRVVMAESTLEATMQYNSGQVKAVQPTGLIRPESNTAGRRPGILSFGLGWRDRNKAKAVGESKSSTEVSDATKAASETNGYQEPEK</sequence>
<feature type="compositionally biased region" description="Basic and acidic residues" evidence="2">
    <location>
        <begin position="86"/>
        <end position="100"/>
    </location>
</feature>
<feature type="region of interest" description="Disordered" evidence="2">
    <location>
        <begin position="729"/>
        <end position="760"/>
    </location>
</feature>
<dbReference type="AlphaFoldDB" id="A0A9R1WKM4"/>
<dbReference type="FunFam" id="1.10.8.270:FF:000018">
    <property type="entry name" value="Ypt/Rab-GAP domain of gyp1p superfamily protein"/>
    <property type="match status" value="1"/>
</dbReference>
<keyword evidence="5" id="KW-1185">Reference proteome</keyword>
<dbReference type="OrthoDB" id="17687at2759"/>
<name>A0A9R1WKM4_LACSA</name>
<organism evidence="4 5">
    <name type="scientific">Lactuca sativa</name>
    <name type="common">Garden lettuce</name>
    <dbReference type="NCBI Taxonomy" id="4236"/>
    <lineage>
        <taxon>Eukaryota</taxon>
        <taxon>Viridiplantae</taxon>
        <taxon>Streptophyta</taxon>
        <taxon>Embryophyta</taxon>
        <taxon>Tracheophyta</taxon>
        <taxon>Spermatophyta</taxon>
        <taxon>Magnoliopsida</taxon>
        <taxon>eudicotyledons</taxon>
        <taxon>Gunneridae</taxon>
        <taxon>Pentapetalae</taxon>
        <taxon>asterids</taxon>
        <taxon>campanulids</taxon>
        <taxon>Asterales</taxon>
        <taxon>Asteraceae</taxon>
        <taxon>Cichorioideae</taxon>
        <taxon>Cichorieae</taxon>
        <taxon>Lactucinae</taxon>
        <taxon>Lactuca</taxon>
    </lineage>
</organism>